<keyword evidence="5" id="KW-0521">NADP</keyword>
<dbReference type="GO" id="GO:0016491">
    <property type="term" value="F:oxidoreductase activity"/>
    <property type="evidence" value="ECO:0007669"/>
    <property type="project" value="UniProtKB-KW"/>
</dbReference>
<dbReference type="InterPro" id="IPR015701">
    <property type="entry name" value="FNR"/>
</dbReference>
<proteinExistence type="inferred from homology"/>
<dbReference type="EMBL" id="JAHRHJ020003813">
    <property type="protein sequence ID" value="KAH9289183.1"/>
    <property type="molecule type" value="Genomic_DNA"/>
</dbReference>
<dbReference type="Pfam" id="PF01554">
    <property type="entry name" value="MatE"/>
    <property type="match status" value="1"/>
</dbReference>
<accession>A0AA38BXI0</accession>
<evidence type="ECO:0000256" key="3">
    <source>
        <dbReference type="ARBA" id="ARBA00022630"/>
    </source>
</evidence>
<dbReference type="GO" id="GO:0015297">
    <property type="term" value="F:antiporter activity"/>
    <property type="evidence" value="ECO:0007669"/>
    <property type="project" value="InterPro"/>
</dbReference>
<dbReference type="GO" id="GO:0042910">
    <property type="term" value="F:xenobiotic transmembrane transporter activity"/>
    <property type="evidence" value="ECO:0007669"/>
    <property type="project" value="InterPro"/>
</dbReference>
<sequence>EVPYKEGQSIGIVPKGVNKNGKPHKLCLYSISSSALGDFGDSKTVSLCVECLVYANDQGEIVKGVCSDYLCWEIITGSNMEGGDSDFIQSYVHENDVLKESLIPKEETLVFGDEQDDSKYTGVVLWEEIKKQCWIAGPMVAVNMLQYSLQMIYVILVGHLGELALSSASIATSFAGVSGFSVLV</sequence>
<comment type="cofactor">
    <cofactor evidence="1">
        <name>FAD</name>
        <dbReference type="ChEBI" id="CHEBI:57692"/>
    </cofactor>
</comment>
<keyword evidence="6" id="KW-0560">Oxidoreductase</keyword>
<evidence type="ECO:0000256" key="2">
    <source>
        <dbReference type="ARBA" id="ARBA00010199"/>
    </source>
</evidence>
<keyword evidence="3" id="KW-0285">Flavoprotein</keyword>
<comment type="caution">
    <text evidence="7">The sequence shown here is derived from an EMBL/GenBank/DDBJ whole genome shotgun (WGS) entry which is preliminary data.</text>
</comment>
<evidence type="ECO:0000256" key="6">
    <source>
        <dbReference type="ARBA" id="ARBA00023002"/>
    </source>
</evidence>
<comment type="similarity">
    <text evidence="2">Belongs to the multi antimicrobial extrusion (MATE) (TC 2.A.66.1) family.</text>
</comment>
<dbReference type="GO" id="GO:0016020">
    <property type="term" value="C:membrane"/>
    <property type="evidence" value="ECO:0007669"/>
    <property type="project" value="InterPro"/>
</dbReference>
<keyword evidence="4" id="KW-0274">FAD</keyword>
<name>A0AA38BXI0_TAXCH</name>
<evidence type="ECO:0000313" key="8">
    <source>
        <dbReference type="Proteomes" id="UP000824469"/>
    </source>
</evidence>
<keyword evidence="8" id="KW-1185">Reference proteome</keyword>
<dbReference type="PANTHER" id="PTHR43314">
    <property type="match status" value="1"/>
</dbReference>
<evidence type="ECO:0000256" key="1">
    <source>
        <dbReference type="ARBA" id="ARBA00001974"/>
    </source>
</evidence>
<gene>
    <name evidence="7" type="ORF">KI387_033300</name>
</gene>
<evidence type="ECO:0000256" key="4">
    <source>
        <dbReference type="ARBA" id="ARBA00022827"/>
    </source>
</evidence>
<feature type="non-terminal residue" evidence="7">
    <location>
        <position position="184"/>
    </location>
</feature>
<evidence type="ECO:0000313" key="7">
    <source>
        <dbReference type="EMBL" id="KAH9289183.1"/>
    </source>
</evidence>
<dbReference type="SUPFAM" id="SSF63380">
    <property type="entry name" value="Riboflavin synthase domain-like"/>
    <property type="match status" value="1"/>
</dbReference>
<reference evidence="7 8" key="1">
    <citation type="journal article" date="2021" name="Nat. Plants">
        <title>The Taxus genome provides insights into paclitaxel biosynthesis.</title>
        <authorList>
            <person name="Xiong X."/>
            <person name="Gou J."/>
            <person name="Liao Q."/>
            <person name="Li Y."/>
            <person name="Zhou Q."/>
            <person name="Bi G."/>
            <person name="Li C."/>
            <person name="Du R."/>
            <person name="Wang X."/>
            <person name="Sun T."/>
            <person name="Guo L."/>
            <person name="Liang H."/>
            <person name="Lu P."/>
            <person name="Wu Y."/>
            <person name="Zhang Z."/>
            <person name="Ro D.K."/>
            <person name="Shang Y."/>
            <person name="Huang S."/>
            <person name="Yan J."/>
        </authorList>
    </citation>
    <scope>NUCLEOTIDE SEQUENCE [LARGE SCALE GENOMIC DNA]</scope>
    <source>
        <strain evidence="7">Ta-2019</strain>
    </source>
</reference>
<dbReference type="InterPro" id="IPR002528">
    <property type="entry name" value="MATE_fam"/>
</dbReference>
<organism evidence="7 8">
    <name type="scientific">Taxus chinensis</name>
    <name type="common">Chinese yew</name>
    <name type="synonym">Taxus wallichiana var. chinensis</name>
    <dbReference type="NCBI Taxonomy" id="29808"/>
    <lineage>
        <taxon>Eukaryota</taxon>
        <taxon>Viridiplantae</taxon>
        <taxon>Streptophyta</taxon>
        <taxon>Embryophyta</taxon>
        <taxon>Tracheophyta</taxon>
        <taxon>Spermatophyta</taxon>
        <taxon>Pinopsida</taxon>
        <taxon>Pinidae</taxon>
        <taxon>Conifers II</taxon>
        <taxon>Cupressales</taxon>
        <taxon>Taxaceae</taxon>
        <taxon>Taxus</taxon>
    </lineage>
</organism>
<dbReference type="Proteomes" id="UP000824469">
    <property type="component" value="Unassembled WGS sequence"/>
</dbReference>
<protein>
    <submittedName>
        <fullName evidence="7">Uncharacterized protein</fullName>
    </submittedName>
</protein>
<evidence type="ECO:0000256" key="5">
    <source>
        <dbReference type="ARBA" id="ARBA00022857"/>
    </source>
</evidence>
<dbReference type="AlphaFoldDB" id="A0AA38BXI0"/>
<dbReference type="InterPro" id="IPR017938">
    <property type="entry name" value="Riboflavin_synthase-like_b-brl"/>
</dbReference>
<dbReference type="Gene3D" id="2.40.30.10">
    <property type="entry name" value="Translation factors"/>
    <property type="match status" value="1"/>
</dbReference>